<sequence>MNDNKPCIKGTKAAENEKNEIRNHIHRQIQGKSDQVRSKEIWQRILAQADPMSIANALSEQLTHFNYQEVPSCKKCNCCC</sequence>
<comment type="caution">
    <text evidence="1">The sequence shown here is derived from an EMBL/GenBank/DDBJ whole genome shotgun (WGS) entry which is preliminary data.</text>
</comment>
<protein>
    <submittedName>
        <fullName evidence="1">Uncharacterized protein</fullName>
    </submittedName>
</protein>
<dbReference type="AlphaFoldDB" id="A0A5C4NVP5"/>
<gene>
    <name evidence="1" type="ORF">FHI69_09390</name>
</gene>
<dbReference type="Proteomes" id="UP000305681">
    <property type="component" value="Unassembled WGS sequence"/>
</dbReference>
<proteinExistence type="predicted"/>
<evidence type="ECO:0000313" key="2">
    <source>
        <dbReference type="Proteomes" id="UP000305681"/>
    </source>
</evidence>
<name>A0A5C4NVP5_9BURK</name>
<evidence type="ECO:0000313" key="1">
    <source>
        <dbReference type="EMBL" id="TNC77538.1"/>
    </source>
</evidence>
<dbReference type="EMBL" id="VDGE01000002">
    <property type="protein sequence ID" value="TNC77538.1"/>
    <property type="molecule type" value="Genomic_DNA"/>
</dbReference>
<accession>A0A5C4NVP5</accession>
<dbReference type="RefSeq" id="WP_139090356.1">
    <property type="nucleotide sequence ID" value="NZ_VDGE01000002.1"/>
</dbReference>
<reference evidence="1 2" key="1">
    <citation type="submission" date="2019-06" db="EMBL/GenBank/DDBJ databases">
        <title>Genome sequence of Janthinobacterium lividum UCD_MED1.</title>
        <authorList>
            <person name="De Leon M.E."/>
            <person name="Jospin G."/>
        </authorList>
    </citation>
    <scope>NUCLEOTIDE SEQUENCE [LARGE SCALE GENOMIC DNA]</scope>
    <source>
        <strain evidence="1 2">UCD_MED1</strain>
    </source>
</reference>
<organism evidence="1 2">
    <name type="scientific">Janthinobacterium lividum</name>
    <dbReference type="NCBI Taxonomy" id="29581"/>
    <lineage>
        <taxon>Bacteria</taxon>
        <taxon>Pseudomonadati</taxon>
        <taxon>Pseudomonadota</taxon>
        <taxon>Betaproteobacteria</taxon>
        <taxon>Burkholderiales</taxon>
        <taxon>Oxalobacteraceae</taxon>
        <taxon>Janthinobacterium</taxon>
    </lineage>
</organism>